<dbReference type="AlphaFoldDB" id="A0A267EGL0"/>
<dbReference type="GO" id="GO:0005856">
    <property type="term" value="C:cytoskeleton"/>
    <property type="evidence" value="ECO:0007669"/>
    <property type="project" value="UniProtKB-SubCell"/>
</dbReference>
<protein>
    <recommendedName>
        <fullName evidence="7">Septin</fullName>
    </recommendedName>
</protein>
<keyword evidence="4" id="KW-0175">Coiled coil</keyword>
<evidence type="ECO:0000256" key="7">
    <source>
        <dbReference type="PIRNR" id="PIRNR006698"/>
    </source>
</evidence>
<proteinExistence type="inferred from homology"/>
<comment type="similarity">
    <text evidence="7 8">Belongs to the TRAFAC class TrmE-Era-EngA-EngB-Septin-like GTPase superfamily. Septin GTPase family.</text>
</comment>
<accession>A0A267EGL0</accession>
<evidence type="ECO:0000256" key="6">
    <source>
        <dbReference type="ARBA" id="ARBA00023212"/>
    </source>
</evidence>
<dbReference type="GO" id="GO:0005525">
    <property type="term" value="F:GTP binding"/>
    <property type="evidence" value="ECO:0007669"/>
    <property type="project" value="UniProtKB-UniRule"/>
</dbReference>
<dbReference type="InterPro" id="IPR027417">
    <property type="entry name" value="P-loop_NTPase"/>
</dbReference>
<dbReference type="SUPFAM" id="SSF52540">
    <property type="entry name" value="P-loop containing nucleoside triphosphate hydrolases"/>
    <property type="match status" value="1"/>
</dbReference>
<dbReference type="FunFam" id="3.40.50.300:FF:002048">
    <property type="entry name" value="Septin 6"/>
    <property type="match status" value="1"/>
</dbReference>
<evidence type="ECO:0000313" key="12">
    <source>
        <dbReference type="Proteomes" id="UP000215902"/>
    </source>
</evidence>
<comment type="subcellular location">
    <subcellularLocation>
        <location evidence="1">Cytoplasm</location>
        <location evidence="1">Cytoskeleton</location>
    </subcellularLocation>
</comment>
<dbReference type="PANTHER" id="PTHR18884">
    <property type="entry name" value="SEPTIN"/>
    <property type="match status" value="1"/>
</dbReference>
<dbReference type="InterPro" id="IPR030379">
    <property type="entry name" value="G_SEPTIN_dom"/>
</dbReference>
<dbReference type="OrthoDB" id="416553at2759"/>
<dbReference type="Gene3D" id="3.40.50.300">
    <property type="entry name" value="P-loop containing nucleotide triphosphate hydrolases"/>
    <property type="match status" value="1"/>
</dbReference>
<name>A0A267EGL0_9PLAT</name>
<keyword evidence="6" id="KW-0206">Cytoskeleton</keyword>
<dbReference type="InterPro" id="IPR016491">
    <property type="entry name" value="Septin"/>
</dbReference>
<evidence type="ECO:0000313" key="11">
    <source>
        <dbReference type="EMBL" id="PAA59892.1"/>
    </source>
</evidence>
<evidence type="ECO:0000256" key="9">
    <source>
        <dbReference type="SAM" id="MobiDB-lite"/>
    </source>
</evidence>
<evidence type="ECO:0000256" key="3">
    <source>
        <dbReference type="ARBA" id="ARBA00022741"/>
    </source>
</evidence>
<dbReference type="STRING" id="282301.A0A267EGL0"/>
<feature type="region of interest" description="Disordered" evidence="9">
    <location>
        <begin position="364"/>
        <end position="419"/>
    </location>
</feature>
<evidence type="ECO:0000256" key="4">
    <source>
        <dbReference type="ARBA" id="ARBA00023054"/>
    </source>
</evidence>
<dbReference type="Proteomes" id="UP000215902">
    <property type="component" value="Unassembled WGS sequence"/>
</dbReference>
<keyword evidence="12" id="KW-1185">Reference proteome</keyword>
<feature type="compositionally biased region" description="Polar residues" evidence="9">
    <location>
        <begin position="400"/>
        <end position="419"/>
    </location>
</feature>
<evidence type="ECO:0000259" key="10">
    <source>
        <dbReference type="PROSITE" id="PS51719"/>
    </source>
</evidence>
<dbReference type="CDD" id="cd01850">
    <property type="entry name" value="CDC_Septin"/>
    <property type="match status" value="1"/>
</dbReference>
<sequence>MTTVEVMKGLGPDVRTIKLNGHVGFDSLPDQLVNKNVAQGFSFNIMCIGETGLGKSTLMETLFNQRFEFTPSSHEVPQVKLKPHTYDLKEGSVKLKLTIIETSGFGDQVNKEDSSKPIIDYINQQFENFLQEELKIKRSLHTYHDTRVHVCLYFIAPTGHSLKSIDMVTMKKLDSRVNIIPVIAKSDTITKPELQRFKTRIQNEIANNDIHIYQFPTDDETVSEQNSIMKNLVPFAVVGSSDEITVNGRKSRARQYPWGAVLVYSEAHCDFVRLREAMLRVNMDDLRERTHAMHYEHYRRQRLAEMGFSDEDKLSLQEMYEKRRETHQAELQRKEEEMRQMFVVRVKEKEQELKKAEGDLQTKFEAVKKQHADEKRKLEEKRQGLDEEIAEFQRRKTAADNRNNLASGTSFTLSKSKKK</sequence>
<dbReference type="PIRSF" id="PIRSF006698">
    <property type="entry name" value="Septin"/>
    <property type="match status" value="1"/>
</dbReference>
<keyword evidence="2" id="KW-0963">Cytoplasm</keyword>
<evidence type="ECO:0000256" key="5">
    <source>
        <dbReference type="ARBA" id="ARBA00023134"/>
    </source>
</evidence>
<dbReference type="Pfam" id="PF00735">
    <property type="entry name" value="Septin"/>
    <property type="match status" value="1"/>
</dbReference>
<keyword evidence="5 8" id="KW-0342">GTP-binding</keyword>
<evidence type="ECO:0000256" key="1">
    <source>
        <dbReference type="ARBA" id="ARBA00004245"/>
    </source>
</evidence>
<feature type="compositionally biased region" description="Basic and acidic residues" evidence="9">
    <location>
        <begin position="364"/>
        <end position="399"/>
    </location>
</feature>
<reference evidence="11 12" key="1">
    <citation type="submission" date="2017-06" db="EMBL/GenBank/DDBJ databases">
        <title>A platform for efficient transgenesis in Macrostomum lignano, a flatworm model organism for stem cell research.</title>
        <authorList>
            <person name="Berezikov E."/>
        </authorList>
    </citation>
    <scope>NUCLEOTIDE SEQUENCE [LARGE SCALE GENOMIC DNA]</scope>
    <source>
        <strain evidence="11">DV1</strain>
        <tissue evidence="11">Whole organism</tissue>
    </source>
</reference>
<organism evidence="11 12">
    <name type="scientific">Macrostomum lignano</name>
    <dbReference type="NCBI Taxonomy" id="282301"/>
    <lineage>
        <taxon>Eukaryota</taxon>
        <taxon>Metazoa</taxon>
        <taxon>Spiralia</taxon>
        <taxon>Lophotrochozoa</taxon>
        <taxon>Platyhelminthes</taxon>
        <taxon>Rhabditophora</taxon>
        <taxon>Macrostomorpha</taxon>
        <taxon>Macrostomida</taxon>
        <taxon>Macrostomidae</taxon>
        <taxon>Macrostomum</taxon>
    </lineage>
</organism>
<dbReference type="PROSITE" id="PS51719">
    <property type="entry name" value="G_SEPTIN"/>
    <property type="match status" value="1"/>
</dbReference>
<feature type="domain" description="Septin-type G" evidence="10">
    <location>
        <begin position="39"/>
        <end position="305"/>
    </location>
</feature>
<evidence type="ECO:0000256" key="8">
    <source>
        <dbReference type="RuleBase" id="RU004560"/>
    </source>
</evidence>
<comment type="caution">
    <text evidence="11">The sequence shown here is derived from an EMBL/GenBank/DDBJ whole genome shotgun (WGS) entry which is preliminary data.</text>
</comment>
<evidence type="ECO:0000256" key="2">
    <source>
        <dbReference type="ARBA" id="ARBA00022490"/>
    </source>
</evidence>
<dbReference type="EMBL" id="NIVC01002215">
    <property type="protein sequence ID" value="PAA59892.1"/>
    <property type="molecule type" value="Genomic_DNA"/>
</dbReference>
<gene>
    <name evidence="11" type="ORF">BOX15_Mlig024017g2</name>
</gene>
<keyword evidence="3 8" id="KW-0547">Nucleotide-binding</keyword>